<evidence type="ECO:0000256" key="3">
    <source>
        <dbReference type="ARBA" id="ARBA00022452"/>
    </source>
</evidence>
<organism evidence="15 16">
    <name type="scientific">Halomonas piscis</name>
    <dbReference type="NCBI Taxonomy" id="3031727"/>
    <lineage>
        <taxon>Bacteria</taxon>
        <taxon>Pseudomonadati</taxon>
        <taxon>Pseudomonadota</taxon>
        <taxon>Gammaproteobacteria</taxon>
        <taxon>Oceanospirillales</taxon>
        <taxon>Halomonadaceae</taxon>
        <taxon>Halomonas</taxon>
    </lineage>
</organism>
<feature type="chain" id="PRO_5047274381" evidence="12">
    <location>
        <begin position="37"/>
        <end position="615"/>
    </location>
</feature>
<accession>A0ABY9YWM2</accession>
<evidence type="ECO:0000259" key="13">
    <source>
        <dbReference type="Pfam" id="PF00593"/>
    </source>
</evidence>
<evidence type="ECO:0000256" key="1">
    <source>
        <dbReference type="ARBA" id="ARBA00004571"/>
    </source>
</evidence>
<keyword evidence="16" id="KW-1185">Reference proteome</keyword>
<dbReference type="CDD" id="cd01347">
    <property type="entry name" value="ligand_gated_channel"/>
    <property type="match status" value="1"/>
</dbReference>
<keyword evidence="9 10" id="KW-0998">Cell outer membrane</keyword>
<sequence>MFSHISTSGRLCSGKARAGKTLASVSLAATTLTVHAQGVNAPDEAGNRDELNPVVVTATLAPRTADQTLSSVSVLDEATLRRQNPNDITQLLRGQPGVNVSSNGGFGKTASVSIRGAGNSGTLMMIDGIRLGSATSGGAAWQLLDPRLFERAEVVRGPRGSLYGADAMGGVVQLFTPRGEGEPSPTLSVGAGSFDTRRASASISGSEDGTGYRFAASRLDTDGIKLRESGEKKSYDNTTGLVRLSQQLGGGAEVGLLALRARGNTEYIGGEQDFVQQVGGVYGEVELGESWTSRLTLSESRDEMQDFSDFPGEFNTRTRIARLDNTLTFGYHQLVVGAEYLEDKVDSTTVYNADSRDNKAVFAQGLLDFAPLTVQPSLRFDDNEAYGDEVTGNLALGYDLDDRHTLRASYGTAFRAPTFNDLYYPGSNNPDVQPETSRTYELGARGQYGGWFWDAAIYRSDIDDKIVFVTQPENVDEARVRGVELSGGMEADGWDIQAALAYTDPEDRETGNRLSREVSQSARLDVDRTLGNWTLGGSLVAENHRYNDAANDKRLGGYGKLDLRTTWRFAPAWFARVNVDNVFDKDYVTAFDAFQGFAYENPGRSVMLSVGIDGR</sequence>
<keyword evidence="7 11" id="KW-0798">TonB box</keyword>
<feature type="signal peptide" evidence="12">
    <location>
        <begin position="1"/>
        <end position="36"/>
    </location>
</feature>
<evidence type="ECO:0000256" key="7">
    <source>
        <dbReference type="ARBA" id="ARBA00023077"/>
    </source>
</evidence>
<dbReference type="InterPro" id="IPR037066">
    <property type="entry name" value="Plug_dom_sf"/>
</dbReference>
<dbReference type="InterPro" id="IPR036942">
    <property type="entry name" value="Beta-barrel_TonB_sf"/>
</dbReference>
<name>A0ABY9YWM2_9GAMM</name>
<evidence type="ECO:0000256" key="5">
    <source>
        <dbReference type="ARBA" id="ARBA00022729"/>
    </source>
</evidence>
<evidence type="ECO:0000256" key="2">
    <source>
        <dbReference type="ARBA" id="ARBA00022448"/>
    </source>
</evidence>
<dbReference type="Proteomes" id="UP001301869">
    <property type="component" value="Chromosome"/>
</dbReference>
<dbReference type="Gene3D" id="2.170.130.10">
    <property type="entry name" value="TonB-dependent receptor, plug domain"/>
    <property type="match status" value="1"/>
</dbReference>
<comment type="similarity">
    <text evidence="10 11">Belongs to the TonB-dependent receptor family.</text>
</comment>
<evidence type="ECO:0000256" key="6">
    <source>
        <dbReference type="ARBA" id="ARBA00023065"/>
    </source>
</evidence>
<proteinExistence type="inferred from homology"/>
<keyword evidence="6" id="KW-0406">Ion transport</keyword>
<keyword evidence="2 10" id="KW-0813">Transport</keyword>
<dbReference type="Pfam" id="PF00593">
    <property type="entry name" value="TonB_dep_Rec_b-barrel"/>
    <property type="match status" value="1"/>
</dbReference>
<evidence type="ECO:0000256" key="12">
    <source>
        <dbReference type="SAM" id="SignalP"/>
    </source>
</evidence>
<comment type="subcellular location">
    <subcellularLocation>
        <location evidence="1 10">Cell outer membrane</location>
        <topology evidence="1 10">Multi-pass membrane protein</topology>
    </subcellularLocation>
</comment>
<keyword evidence="8 10" id="KW-0472">Membrane</keyword>
<evidence type="ECO:0000259" key="14">
    <source>
        <dbReference type="Pfam" id="PF07715"/>
    </source>
</evidence>
<evidence type="ECO:0000256" key="9">
    <source>
        <dbReference type="ARBA" id="ARBA00023237"/>
    </source>
</evidence>
<reference evidence="15 16" key="1">
    <citation type="submission" date="2023-03" db="EMBL/GenBank/DDBJ databases">
        <title>Halomonas sp. nov., isolated from Korean tranditional fermented seafood 'Jeotgal'.</title>
        <authorList>
            <person name="Kim B."/>
            <person name="Shin N.-R."/>
        </authorList>
    </citation>
    <scope>NUCLEOTIDE SEQUENCE [LARGE SCALE GENOMIC DNA]</scope>
    <source>
        <strain evidence="15 16">SG2L-4</strain>
    </source>
</reference>
<evidence type="ECO:0000256" key="8">
    <source>
        <dbReference type="ARBA" id="ARBA00023136"/>
    </source>
</evidence>
<gene>
    <name evidence="15" type="ORF">P1P91_09785</name>
</gene>
<keyword evidence="3 10" id="KW-1134">Transmembrane beta strand</keyword>
<keyword evidence="5 12" id="KW-0732">Signal</keyword>
<protein>
    <submittedName>
        <fullName evidence="15">TonB-dependent receptor</fullName>
    </submittedName>
</protein>
<dbReference type="InterPro" id="IPR000531">
    <property type="entry name" value="Beta-barrel_TonB"/>
</dbReference>
<keyword evidence="15" id="KW-0675">Receptor</keyword>
<dbReference type="RefSeq" id="WP_311882298.1">
    <property type="nucleotide sequence ID" value="NZ_CP119391.1"/>
</dbReference>
<keyword evidence="4 10" id="KW-0812">Transmembrane</keyword>
<dbReference type="InterPro" id="IPR012910">
    <property type="entry name" value="Plug_dom"/>
</dbReference>
<evidence type="ECO:0000313" key="16">
    <source>
        <dbReference type="Proteomes" id="UP001301869"/>
    </source>
</evidence>
<dbReference type="EMBL" id="CP119391">
    <property type="protein sequence ID" value="WNK19166.1"/>
    <property type="molecule type" value="Genomic_DNA"/>
</dbReference>
<feature type="domain" description="TonB-dependent receptor-like beta-barrel" evidence="13">
    <location>
        <begin position="213"/>
        <end position="582"/>
    </location>
</feature>
<evidence type="ECO:0000313" key="15">
    <source>
        <dbReference type="EMBL" id="WNK19166.1"/>
    </source>
</evidence>
<dbReference type="PANTHER" id="PTHR30069">
    <property type="entry name" value="TONB-DEPENDENT OUTER MEMBRANE RECEPTOR"/>
    <property type="match status" value="1"/>
</dbReference>
<dbReference type="Gene3D" id="2.40.170.20">
    <property type="entry name" value="TonB-dependent receptor, beta-barrel domain"/>
    <property type="match status" value="1"/>
</dbReference>
<dbReference type="SUPFAM" id="SSF56935">
    <property type="entry name" value="Porins"/>
    <property type="match status" value="1"/>
</dbReference>
<dbReference type="InterPro" id="IPR039426">
    <property type="entry name" value="TonB-dep_rcpt-like"/>
</dbReference>
<evidence type="ECO:0000256" key="10">
    <source>
        <dbReference type="PROSITE-ProRule" id="PRU01360"/>
    </source>
</evidence>
<dbReference type="Pfam" id="PF07715">
    <property type="entry name" value="Plug"/>
    <property type="match status" value="1"/>
</dbReference>
<feature type="domain" description="TonB-dependent receptor plug" evidence="14">
    <location>
        <begin position="66"/>
        <end position="171"/>
    </location>
</feature>
<evidence type="ECO:0000256" key="4">
    <source>
        <dbReference type="ARBA" id="ARBA00022692"/>
    </source>
</evidence>
<dbReference type="PANTHER" id="PTHR30069:SF53">
    <property type="entry name" value="COLICIN I RECEPTOR-RELATED"/>
    <property type="match status" value="1"/>
</dbReference>
<evidence type="ECO:0000256" key="11">
    <source>
        <dbReference type="RuleBase" id="RU003357"/>
    </source>
</evidence>
<dbReference type="PROSITE" id="PS52016">
    <property type="entry name" value="TONB_DEPENDENT_REC_3"/>
    <property type="match status" value="1"/>
</dbReference>